<organism evidence="1 2">
    <name type="scientific">Avena sativa</name>
    <name type="common">Oat</name>
    <dbReference type="NCBI Taxonomy" id="4498"/>
    <lineage>
        <taxon>Eukaryota</taxon>
        <taxon>Viridiplantae</taxon>
        <taxon>Streptophyta</taxon>
        <taxon>Embryophyta</taxon>
        <taxon>Tracheophyta</taxon>
        <taxon>Spermatophyta</taxon>
        <taxon>Magnoliopsida</taxon>
        <taxon>Liliopsida</taxon>
        <taxon>Poales</taxon>
        <taxon>Poaceae</taxon>
        <taxon>BOP clade</taxon>
        <taxon>Pooideae</taxon>
        <taxon>Poodae</taxon>
        <taxon>Poeae</taxon>
        <taxon>Poeae Chloroplast Group 1 (Aveneae type)</taxon>
        <taxon>Aveninae</taxon>
        <taxon>Avena</taxon>
    </lineage>
</organism>
<reference evidence="1" key="2">
    <citation type="submission" date="2025-09" db="UniProtKB">
        <authorList>
            <consortium name="EnsemblPlants"/>
        </authorList>
    </citation>
    <scope>IDENTIFICATION</scope>
</reference>
<sequence>MRGENNKCAPILPSHVHKPQSADRVDDKKATGPPRKQDQKHQLLDSSSGRSRGSQASRVAWPAKLRLLRSRAASDTRTDLEVGFVSMAGTGCGDWPFSADEAYAESSALLAELGWAAGFVDDGCAGELLPPLDPPPATPAGSVDGAGASSSSTDDGATPEAADVDGKPAAATEAASKPAPGKTTKGQKRARQPRFAFMTKTEIDHLEDGYRWRKYGQKAVKNSPFPRSYYRCTNSKCTVKKRVERSSDDPSVVITTYEGQHCHHTVTFPRGAGAATLAGQMAFSMHHHLLYNDLPALQSPTAQNSLFSRPVLSSSLLQPLHCNRQDLQVASYTMQPASTMSSPASVPAIDKGLLDDMVPPAMRHG</sequence>
<dbReference type="Proteomes" id="UP001732700">
    <property type="component" value="Chromosome 2D"/>
</dbReference>
<dbReference type="EnsemblPlants" id="AVESA.00010b.r2.2DG0336220.1">
    <property type="protein sequence ID" value="AVESA.00010b.r2.2DG0336220.1.CDS"/>
    <property type="gene ID" value="AVESA.00010b.r2.2DG0336220"/>
</dbReference>
<protein>
    <submittedName>
        <fullName evidence="1">Uncharacterized protein</fullName>
    </submittedName>
</protein>
<keyword evidence="2" id="KW-1185">Reference proteome</keyword>
<name>A0ACD5UXB1_AVESA</name>
<evidence type="ECO:0000313" key="1">
    <source>
        <dbReference type="EnsemblPlants" id="AVESA.00010b.r2.2DG0336220.1.CDS"/>
    </source>
</evidence>
<proteinExistence type="predicted"/>
<evidence type="ECO:0000313" key="2">
    <source>
        <dbReference type="Proteomes" id="UP001732700"/>
    </source>
</evidence>
<accession>A0ACD5UXB1</accession>
<reference evidence="1" key="1">
    <citation type="submission" date="2021-05" db="EMBL/GenBank/DDBJ databases">
        <authorList>
            <person name="Scholz U."/>
            <person name="Mascher M."/>
            <person name="Fiebig A."/>
        </authorList>
    </citation>
    <scope>NUCLEOTIDE SEQUENCE [LARGE SCALE GENOMIC DNA]</scope>
</reference>